<dbReference type="EMBL" id="JBHSKJ010000003">
    <property type="protein sequence ID" value="MFC5144438.1"/>
    <property type="molecule type" value="Genomic_DNA"/>
</dbReference>
<dbReference type="InterPro" id="IPR003439">
    <property type="entry name" value="ABC_transporter-like_ATP-bd"/>
</dbReference>
<evidence type="ECO:0000313" key="5">
    <source>
        <dbReference type="EMBL" id="MFC5144438.1"/>
    </source>
</evidence>
<proteinExistence type="predicted"/>
<dbReference type="SMART" id="SM00382">
    <property type="entry name" value="AAA"/>
    <property type="match status" value="2"/>
</dbReference>
<accession>A0ABV9ZSQ1</accession>
<dbReference type="InterPro" id="IPR003593">
    <property type="entry name" value="AAA+_ATPase"/>
</dbReference>
<dbReference type="RefSeq" id="WP_382038269.1">
    <property type="nucleotide sequence ID" value="NZ_JBHSKJ010000003.1"/>
</dbReference>
<feature type="region of interest" description="Disordered" evidence="3">
    <location>
        <begin position="227"/>
        <end position="327"/>
    </location>
</feature>
<keyword evidence="2 5" id="KW-0067">ATP-binding</keyword>
<dbReference type="PANTHER" id="PTHR24220">
    <property type="entry name" value="IMPORT ATP-BINDING PROTEIN"/>
    <property type="match status" value="1"/>
</dbReference>
<evidence type="ECO:0000313" key="6">
    <source>
        <dbReference type="Proteomes" id="UP001596222"/>
    </source>
</evidence>
<keyword evidence="1" id="KW-0547">Nucleotide-binding</keyword>
<keyword evidence="6" id="KW-1185">Reference proteome</keyword>
<evidence type="ECO:0000259" key="4">
    <source>
        <dbReference type="PROSITE" id="PS50893"/>
    </source>
</evidence>
<name>A0ABV9ZSQ1_9ACTN</name>
<reference evidence="6" key="1">
    <citation type="journal article" date="2019" name="Int. J. Syst. Evol. Microbiol.">
        <title>The Global Catalogue of Microorganisms (GCM) 10K type strain sequencing project: providing services to taxonomists for standard genome sequencing and annotation.</title>
        <authorList>
            <consortium name="The Broad Institute Genomics Platform"/>
            <consortium name="The Broad Institute Genome Sequencing Center for Infectious Disease"/>
            <person name="Wu L."/>
            <person name="Ma J."/>
        </authorList>
    </citation>
    <scope>NUCLEOTIDE SEQUENCE [LARGE SCALE GENOMIC DNA]</scope>
    <source>
        <strain evidence="6">CGMCC 4.1641</strain>
    </source>
</reference>
<dbReference type="InterPro" id="IPR027417">
    <property type="entry name" value="P-loop_NTPase"/>
</dbReference>
<gene>
    <name evidence="5" type="ORF">ACFPP6_07010</name>
</gene>
<dbReference type="Proteomes" id="UP001596222">
    <property type="component" value="Unassembled WGS sequence"/>
</dbReference>
<dbReference type="CDD" id="cd03257">
    <property type="entry name" value="ABC_NikE_OppD_transporters"/>
    <property type="match status" value="1"/>
</dbReference>
<protein>
    <submittedName>
        <fullName evidence="5">ABC transporter ATP-binding protein</fullName>
    </submittedName>
</protein>
<sequence length="570" mass="58497">MTDGPTAVSVTDLEIGIPGGPALLAKTSLGLRRGRITALTGPSGSGKSTLLRAVIGDLPDGTRVSSGTVEVLGHDVFALSAERLRHLRRHRVAYVGQDPGSALDPRMRVRRLVAETAVDPSPRAVRDLLAECRLPVGDGLPDRRPGALSGGQQRRVALARALARRPDVLLLDEPTAGLDTALRDEISDLLCRLAATRHIAVVLACHDPGLVDRCADDVVDLGTAAARRAARPGGPGRGPAADATSETSAGASGSAPGKAFAESSAEAPAESSAESLPESPAGSLPESPAGSLPESPAGLWAEAPAAASADAAGNASRHPPRGDAPGSLLAARDVTVAFTQQGRTHLALDGAGFSAAPGSSTGIIGPSGSGKTTLLRVLAGLQQPDAGALTFDGRPLPAGARRRSRAQQRRIQLIPQNPLGALNPARTVGATLARPLRLHRAAPKPEIADRVAGLLHDVGLPADFAGRYPHELSGGQRQRVSIARALAPGPDVLLCDEVTSALDPGTAAAVMDLLTRLRTERRLTLVVVSHELHLVAACTETVHVLEAGRVTGTGPSRHLLRAGSAPPMAQ</sequence>
<dbReference type="PROSITE" id="PS00211">
    <property type="entry name" value="ABC_TRANSPORTER_1"/>
    <property type="match status" value="2"/>
</dbReference>
<organism evidence="5 6">
    <name type="scientific">Streptomyces aureoversilis</name>
    <dbReference type="NCBI Taxonomy" id="67277"/>
    <lineage>
        <taxon>Bacteria</taxon>
        <taxon>Bacillati</taxon>
        <taxon>Actinomycetota</taxon>
        <taxon>Actinomycetes</taxon>
        <taxon>Kitasatosporales</taxon>
        <taxon>Streptomycetaceae</taxon>
        <taxon>Streptomyces</taxon>
    </lineage>
</organism>
<dbReference type="Gene3D" id="3.40.50.300">
    <property type="entry name" value="P-loop containing nucleotide triphosphate hydrolases"/>
    <property type="match status" value="2"/>
</dbReference>
<feature type="compositionally biased region" description="Low complexity" evidence="3">
    <location>
        <begin position="297"/>
        <end position="315"/>
    </location>
</feature>
<dbReference type="PANTHER" id="PTHR24220:SF676">
    <property type="entry name" value="OLIGOPEPTIDE TRANSPORT ATP-BINDING PROTEIN AMIE"/>
    <property type="match status" value="1"/>
</dbReference>
<feature type="region of interest" description="Disordered" evidence="3">
    <location>
        <begin position="386"/>
        <end position="407"/>
    </location>
</feature>
<feature type="domain" description="ABC transporter" evidence="4">
    <location>
        <begin position="329"/>
        <end position="570"/>
    </location>
</feature>
<dbReference type="Pfam" id="PF00005">
    <property type="entry name" value="ABC_tran"/>
    <property type="match status" value="2"/>
</dbReference>
<feature type="compositionally biased region" description="Low complexity" evidence="3">
    <location>
        <begin position="238"/>
        <end position="281"/>
    </location>
</feature>
<dbReference type="GO" id="GO:0005524">
    <property type="term" value="F:ATP binding"/>
    <property type="evidence" value="ECO:0007669"/>
    <property type="project" value="UniProtKB-KW"/>
</dbReference>
<evidence type="ECO:0000256" key="1">
    <source>
        <dbReference type="ARBA" id="ARBA00022741"/>
    </source>
</evidence>
<feature type="domain" description="ABC transporter" evidence="4">
    <location>
        <begin position="8"/>
        <end position="248"/>
    </location>
</feature>
<comment type="caution">
    <text evidence="5">The sequence shown here is derived from an EMBL/GenBank/DDBJ whole genome shotgun (WGS) entry which is preliminary data.</text>
</comment>
<dbReference type="InterPro" id="IPR015854">
    <property type="entry name" value="ABC_transpr_LolD-like"/>
</dbReference>
<dbReference type="InterPro" id="IPR017871">
    <property type="entry name" value="ABC_transporter-like_CS"/>
</dbReference>
<evidence type="ECO:0000256" key="3">
    <source>
        <dbReference type="SAM" id="MobiDB-lite"/>
    </source>
</evidence>
<evidence type="ECO:0000256" key="2">
    <source>
        <dbReference type="ARBA" id="ARBA00022840"/>
    </source>
</evidence>
<dbReference type="SUPFAM" id="SSF52540">
    <property type="entry name" value="P-loop containing nucleoside triphosphate hydrolases"/>
    <property type="match status" value="2"/>
</dbReference>
<dbReference type="PROSITE" id="PS50893">
    <property type="entry name" value="ABC_TRANSPORTER_2"/>
    <property type="match status" value="2"/>
</dbReference>